<name>A0ABT0XQ78_9BACI</name>
<sequence>MRKIQNSLQTFLPIQVTCNASDWQENGFELTDHQTGEEIGAFTINDKGELTNFERFLEHTSKGSLKKEELLIIADRFIDTFYPNRGKVELSSILELDDQYMIVYDERDERYGLFLHNTGFTITITPSGEITSFNENRSEYKVTYPEMTVTEKDALETYMKTLDFELIIQKLDRETYRNGDNQYHLTYHVMDYIIDIPVNGLEPVSIREEHLLEPELLKSRPQTNHTIYELIGIHPDYMLIDSKVSEGKRIEIWAKDKPLHSYSFDIEELEEDALVKLAFDDALGTLTEASFPEELDVNEKNDIGIERSLDIALNIINKVHPNALEHLKLETLEDDEIDDYSESEDDDEYFQEVEPTRTFHFHYFHNGVRVDQHVSYVNISRRSGKVVSLSLGLPSEETLNGLPKVAELSLEEATSIYKQYLKMELSFVCECGEDEEMIYSLSYLPSFPKTEGHVRSIEAVTGEAMYMDVGDALFQR</sequence>
<dbReference type="InterPro" id="IPR032599">
    <property type="entry name" value="YcdB/YcdC_rep_domain"/>
</dbReference>
<gene>
    <name evidence="2" type="ORF">NDM98_19365</name>
</gene>
<comment type="caution">
    <text evidence="2">The sequence shown here is derived from an EMBL/GenBank/DDBJ whole genome shotgun (WGS) entry which is preliminary data.</text>
</comment>
<feature type="domain" description="YcdB/YcdC repeated" evidence="1">
    <location>
        <begin position="24"/>
        <end position="136"/>
    </location>
</feature>
<accession>A0ABT0XQ78</accession>
<dbReference type="Pfam" id="PF16244">
    <property type="entry name" value="DUF4901"/>
    <property type="match status" value="2"/>
</dbReference>
<evidence type="ECO:0000259" key="1">
    <source>
        <dbReference type="Pfam" id="PF16244"/>
    </source>
</evidence>
<dbReference type="RefSeq" id="WP_251611104.1">
    <property type="nucleotide sequence ID" value="NZ_JAMQJY010000003.1"/>
</dbReference>
<dbReference type="EMBL" id="JAMQJY010000003">
    <property type="protein sequence ID" value="MCM2677384.1"/>
    <property type="molecule type" value="Genomic_DNA"/>
</dbReference>
<proteinExistence type="predicted"/>
<organism evidence="2 3">
    <name type="scientific">Alkalicoccobacillus plakortidis</name>
    <dbReference type="NCBI Taxonomy" id="444060"/>
    <lineage>
        <taxon>Bacteria</taxon>
        <taxon>Bacillati</taxon>
        <taxon>Bacillota</taxon>
        <taxon>Bacilli</taxon>
        <taxon>Bacillales</taxon>
        <taxon>Bacillaceae</taxon>
        <taxon>Alkalicoccobacillus</taxon>
    </lineage>
</organism>
<evidence type="ECO:0000313" key="3">
    <source>
        <dbReference type="Proteomes" id="UP001203665"/>
    </source>
</evidence>
<feature type="domain" description="YcdB/YcdC repeated" evidence="1">
    <location>
        <begin position="223"/>
        <end position="388"/>
    </location>
</feature>
<reference evidence="2" key="1">
    <citation type="submission" date="2022-06" db="EMBL/GenBank/DDBJ databases">
        <title>Alkalicoccobacillus porphyridii sp. nov., isolated from a marine red alga, Porphyridium purpureum and reclassification of Shouchella plakortidis and Shouchella gibsonii as Alkalicoccobacillus plakortidis comb. nov. and Alkalicoccobacillus gibsonii comb. nov.</title>
        <authorList>
            <person name="Kim K.H."/>
            <person name="Lee J.K."/>
            <person name="Han D.M."/>
            <person name="Baek J.H."/>
            <person name="Jeon C.O."/>
        </authorList>
    </citation>
    <scope>NUCLEOTIDE SEQUENCE</scope>
    <source>
        <strain evidence="2">DSM 19153</strain>
    </source>
</reference>
<evidence type="ECO:0000313" key="2">
    <source>
        <dbReference type="EMBL" id="MCM2677384.1"/>
    </source>
</evidence>
<keyword evidence="3" id="KW-1185">Reference proteome</keyword>
<protein>
    <submittedName>
        <fullName evidence="2">DUF4901 domain-containing protein</fullName>
    </submittedName>
</protein>
<dbReference type="Proteomes" id="UP001203665">
    <property type="component" value="Unassembled WGS sequence"/>
</dbReference>